<evidence type="ECO:0000313" key="5">
    <source>
        <dbReference type="Proteomes" id="UP001162640"/>
    </source>
</evidence>
<feature type="signal peptide" evidence="3">
    <location>
        <begin position="1"/>
        <end position="22"/>
    </location>
</feature>
<feature type="region of interest" description="Disordered" evidence="1">
    <location>
        <begin position="203"/>
        <end position="242"/>
    </location>
</feature>
<evidence type="ECO:0000256" key="2">
    <source>
        <dbReference type="SAM" id="Phobius"/>
    </source>
</evidence>
<dbReference type="AlphaFoldDB" id="A0A9W7EDS7"/>
<protein>
    <submittedName>
        <fullName evidence="4">Uncharacterized protein</fullName>
    </submittedName>
</protein>
<organism evidence="4 5">
    <name type="scientific">Triparma laevis f. inornata</name>
    <dbReference type="NCBI Taxonomy" id="1714386"/>
    <lineage>
        <taxon>Eukaryota</taxon>
        <taxon>Sar</taxon>
        <taxon>Stramenopiles</taxon>
        <taxon>Ochrophyta</taxon>
        <taxon>Bolidophyceae</taxon>
        <taxon>Parmales</taxon>
        <taxon>Triparmaceae</taxon>
        <taxon>Triparma</taxon>
    </lineage>
</organism>
<feature type="region of interest" description="Disordered" evidence="1">
    <location>
        <begin position="135"/>
        <end position="162"/>
    </location>
</feature>
<dbReference type="Gene3D" id="2.60.120.200">
    <property type="match status" value="1"/>
</dbReference>
<dbReference type="EMBL" id="BLQM01000195">
    <property type="protein sequence ID" value="GMH74345.1"/>
    <property type="molecule type" value="Genomic_DNA"/>
</dbReference>
<feature type="compositionally biased region" description="Polar residues" evidence="1">
    <location>
        <begin position="146"/>
        <end position="155"/>
    </location>
</feature>
<keyword evidence="3" id="KW-0732">Signal</keyword>
<feature type="transmembrane region" description="Helical" evidence="2">
    <location>
        <begin position="171"/>
        <end position="192"/>
    </location>
</feature>
<evidence type="ECO:0000256" key="1">
    <source>
        <dbReference type="SAM" id="MobiDB-lite"/>
    </source>
</evidence>
<proteinExistence type="predicted"/>
<evidence type="ECO:0000313" key="4">
    <source>
        <dbReference type="EMBL" id="GMH74345.1"/>
    </source>
</evidence>
<sequence>MNFPFPLLLLLLVVASPTITLSLIQYAHTQSQLYHAITANFNEKLKYYGPWVGFETLIVDRGVYDSPDDSLNQNSLTKYWVLQQGGTMVCEGRQDSDNFVGKISYFNIYDTYLTHANVNNLYACHLSNTDNTESDAKYGCKHKPTHSGNDDNTNGEPYKQHDHDQADLEKLITAGIGIGILVLIMGTSLCLLRWAKKRCCDKDEENTNAQRPPRQQAPVRAQATASQNRHQYNLRQPQSQPQAQFVEMAPPRYSEAMTGNQTEVAFAQAVVVSGRRHNFDGVVTAHAV</sequence>
<feature type="chain" id="PRO_5040955924" evidence="3">
    <location>
        <begin position="23"/>
        <end position="288"/>
    </location>
</feature>
<accession>A0A9W7EDS7</accession>
<keyword evidence="2" id="KW-0472">Membrane</keyword>
<keyword evidence="2" id="KW-0812">Transmembrane</keyword>
<name>A0A9W7EDS7_9STRA</name>
<comment type="caution">
    <text evidence="4">The sequence shown here is derived from an EMBL/GenBank/DDBJ whole genome shotgun (WGS) entry which is preliminary data.</text>
</comment>
<reference evidence="5" key="1">
    <citation type="journal article" date="2023" name="Commun. Biol.">
        <title>Genome analysis of Parmales, the sister group of diatoms, reveals the evolutionary specialization of diatoms from phago-mixotrophs to photoautotrophs.</title>
        <authorList>
            <person name="Ban H."/>
            <person name="Sato S."/>
            <person name="Yoshikawa S."/>
            <person name="Yamada K."/>
            <person name="Nakamura Y."/>
            <person name="Ichinomiya M."/>
            <person name="Sato N."/>
            <person name="Blanc-Mathieu R."/>
            <person name="Endo H."/>
            <person name="Kuwata A."/>
            <person name="Ogata H."/>
        </authorList>
    </citation>
    <scope>NUCLEOTIDE SEQUENCE [LARGE SCALE GENOMIC DNA]</scope>
</reference>
<evidence type="ECO:0000256" key="3">
    <source>
        <dbReference type="SAM" id="SignalP"/>
    </source>
</evidence>
<gene>
    <name evidence="4" type="ORF">TL16_g06438</name>
</gene>
<feature type="compositionally biased region" description="Polar residues" evidence="1">
    <location>
        <begin position="223"/>
        <end position="242"/>
    </location>
</feature>
<dbReference type="Proteomes" id="UP001162640">
    <property type="component" value="Unassembled WGS sequence"/>
</dbReference>
<keyword evidence="2" id="KW-1133">Transmembrane helix</keyword>